<dbReference type="SUPFAM" id="SSF54631">
    <property type="entry name" value="CBS-domain pair"/>
    <property type="match status" value="1"/>
</dbReference>
<evidence type="ECO:0000256" key="5">
    <source>
        <dbReference type="ARBA" id="ARBA00022840"/>
    </source>
</evidence>
<evidence type="ECO:0000313" key="13">
    <source>
        <dbReference type="EMBL" id="QSZ68166.1"/>
    </source>
</evidence>
<dbReference type="GO" id="GO:0005886">
    <property type="term" value="C:plasma membrane"/>
    <property type="evidence" value="ECO:0007669"/>
    <property type="project" value="UniProtKB-SubCell"/>
</dbReference>
<dbReference type="FunFam" id="3.40.50.300:FF:000425">
    <property type="entry name" value="Probable ABC transporter, ATP-binding subunit"/>
    <property type="match status" value="1"/>
</dbReference>
<comment type="similarity">
    <text evidence="6">Belongs to the ABC transporter superfamily. Sulfate/tungstate importer (TC 3.A.1.6) family.</text>
</comment>
<comment type="catalytic activity">
    <reaction evidence="10">
        <text>tungstate(in) + ATP + H2O = tungstate(out) + ADP + phosphate + H(+)</text>
        <dbReference type="Rhea" id="RHEA:35027"/>
        <dbReference type="ChEBI" id="CHEBI:15377"/>
        <dbReference type="ChEBI" id="CHEBI:15378"/>
        <dbReference type="ChEBI" id="CHEBI:30616"/>
        <dbReference type="ChEBI" id="CHEBI:43474"/>
        <dbReference type="ChEBI" id="CHEBI:46502"/>
        <dbReference type="ChEBI" id="CHEBI:456216"/>
        <dbReference type="EC" id="7.3.2.6"/>
    </reaction>
</comment>
<comment type="subunit">
    <text evidence="7">The complex is composed of two ATP-binding proteins (WtpC), two transmembrane proteins (WtpB) and a solute-binding protein (WtpA).</text>
</comment>
<evidence type="ECO:0000256" key="7">
    <source>
        <dbReference type="ARBA" id="ARBA00038781"/>
    </source>
</evidence>
<dbReference type="GeneID" id="76425105"/>
<dbReference type="InterPro" id="IPR046342">
    <property type="entry name" value="CBS_dom_sf"/>
</dbReference>
<evidence type="ECO:0000256" key="4">
    <source>
        <dbReference type="ARBA" id="ARBA00022741"/>
    </source>
</evidence>
<evidence type="ECO:0000256" key="8">
    <source>
        <dbReference type="ARBA" id="ARBA00039025"/>
    </source>
</evidence>
<comment type="function">
    <text evidence="11">Part of the ABC transporter complex WtpABC involved in molybdate/tungstate import. Responsible for energy coupling to the transport system.</text>
</comment>
<dbReference type="EC" id="7.3.2.6" evidence="8"/>
<dbReference type="SMART" id="SM00382">
    <property type="entry name" value="AAA"/>
    <property type="match status" value="1"/>
</dbReference>
<dbReference type="InterPro" id="IPR017871">
    <property type="entry name" value="ABC_transporter-like_CS"/>
</dbReference>
<dbReference type="PROSITE" id="PS00211">
    <property type="entry name" value="ABC_TRANSPORTER_1"/>
    <property type="match status" value="1"/>
</dbReference>
<dbReference type="KEGG" id="maqe:RJ40_12015"/>
<reference evidence="13" key="2">
    <citation type="submission" date="2019-02" db="EMBL/GenBank/DDBJ databases">
        <authorList>
            <person name="Chen S.-C."/>
            <person name="Chien H.-H."/>
            <person name="Lai M.-C."/>
        </authorList>
    </citation>
    <scope>NUCLEOTIDE SEQUENCE</scope>
    <source>
        <strain evidence="13">N2F9704</strain>
    </source>
</reference>
<evidence type="ECO:0000259" key="12">
    <source>
        <dbReference type="PROSITE" id="PS50893"/>
    </source>
</evidence>
<dbReference type="InterPro" id="IPR003593">
    <property type="entry name" value="AAA+_ATPase"/>
</dbReference>
<reference evidence="13" key="1">
    <citation type="journal article" date="2001" name="Int. J. Syst. Evol. Microbiol.">
        <title>Methanofollis aquaemaris sp. nov., a methanogen isolated from an aquaculture fish pond.</title>
        <authorList>
            <person name="Lai M.C."/>
            <person name="Chen S.C."/>
        </authorList>
    </citation>
    <scope>NUCLEOTIDE SEQUENCE</scope>
    <source>
        <strain evidence="13">N2F9704</strain>
    </source>
</reference>
<dbReference type="Gene3D" id="3.40.50.300">
    <property type="entry name" value="P-loop containing nucleotide triphosphate hydrolases"/>
    <property type="match status" value="1"/>
</dbReference>
<dbReference type="SUPFAM" id="SSF52540">
    <property type="entry name" value="P-loop containing nucleoside triphosphate hydrolases"/>
    <property type="match status" value="1"/>
</dbReference>
<evidence type="ECO:0000256" key="6">
    <source>
        <dbReference type="ARBA" id="ARBA00038307"/>
    </source>
</evidence>
<dbReference type="InterPro" id="IPR027417">
    <property type="entry name" value="P-loop_NTPase"/>
</dbReference>
<evidence type="ECO:0000256" key="11">
    <source>
        <dbReference type="ARBA" id="ARBA00057369"/>
    </source>
</evidence>
<dbReference type="GO" id="GO:0016887">
    <property type="term" value="F:ATP hydrolysis activity"/>
    <property type="evidence" value="ECO:0007669"/>
    <property type="project" value="InterPro"/>
</dbReference>
<dbReference type="PROSITE" id="PS50893">
    <property type="entry name" value="ABC_TRANSPORTER_2"/>
    <property type="match status" value="1"/>
</dbReference>
<keyword evidence="14" id="KW-1185">Reference proteome</keyword>
<keyword evidence="3" id="KW-0500">Molybdenum</keyword>
<dbReference type="EMBL" id="CP036172">
    <property type="protein sequence ID" value="QSZ68166.1"/>
    <property type="molecule type" value="Genomic_DNA"/>
</dbReference>
<dbReference type="PANTHER" id="PTHR43117">
    <property type="entry name" value="OSMOPROTECTANT IMPORT ATP-BINDING PROTEIN OSMV"/>
    <property type="match status" value="1"/>
</dbReference>
<evidence type="ECO:0000256" key="1">
    <source>
        <dbReference type="ARBA" id="ARBA00004236"/>
    </source>
</evidence>
<dbReference type="Gene3D" id="3.10.580.10">
    <property type="entry name" value="CBS-domain"/>
    <property type="match status" value="1"/>
</dbReference>
<evidence type="ECO:0000313" key="14">
    <source>
        <dbReference type="Proteomes" id="UP001042704"/>
    </source>
</evidence>
<dbReference type="GO" id="GO:0005524">
    <property type="term" value="F:ATP binding"/>
    <property type="evidence" value="ECO:0007669"/>
    <property type="project" value="UniProtKB-KW"/>
</dbReference>
<gene>
    <name evidence="13" type="ORF">RJ40_12015</name>
</gene>
<evidence type="ECO:0000256" key="10">
    <source>
        <dbReference type="ARBA" id="ARBA00047936"/>
    </source>
</evidence>
<protein>
    <recommendedName>
        <fullName evidence="9">Molybdate/tungstate import ATP-binding protein WtpC</fullName>
        <ecNumber evidence="8">7.3.2.6</ecNumber>
    </recommendedName>
</protein>
<evidence type="ECO:0000256" key="2">
    <source>
        <dbReference type="ARBA" id="ARBA00022448"/>
    </source>
</evidence>
<keyword evidence="5 13" id="KW-0067">ATP-binding</keyword>
<sequence length="374" mass="40771">MARLFERVDAVDLVGLTKRYGERYAVQDLDLGIEGGELLVLIGASGSGKTTTLRMINRLVEPDEGAVRINGTDTRDLDVVALRRSIGYVIQEVGLFPHMTVGENVGLLPALEGWDAERVRARVDDLLDLVDLPPETYAARYPRELSGGQQQRVGLARAIATDPPLVLMDEPFGALDPILRRQLQDEFEEIKAALGRTIVFVTHDIDEAFKLGDRVGVMHDARLVQVGRPEELILDPASEVVARMVDADRKFRHLESLSVQDLMLPLLRNYLVPGETAVGPGFEAMMEGDVGVAVVTEGDRVVGTVRRREAYTRRKDGSTMAAIASPPLIFAPADPLPTALADLKKAGASFALVTDEDGHPAGLLLADEVLMRLV</sequence>
<dbReference type="InterPro" id="IPR003439">
    <property type="entry name" value="ABC_transporter-like_ATP-bd"/>
</dbReference>
<dbReference type="RefSeq" id="WP_265581111.1">
    <property type="nucleotide sequence ID" value="NZ_CP036172.1"/>
</dbReference>
<dbReference type="Proteomes" id="UP001042704">
    <property type="component" value="Chromosome"/>
</dbReference>
<feature type="domain" description="ABC transporter" evidence="12">
    <location>
        <begin position="11"/>
        <end position="245"/>
    </location>
</feature>
<keyword evidence="2" id="KW-0813">Transport</keyword>
<proteinExistence type="inferred from homology"/>
<dbReference type="PANTHER" id="PTHR43117:SF4">
    <property type="entry name" value="OSMOPROTECTANT IMPORT ATP-BINDING PROTEIN OSMV"/>
    <property type="match status" value="1"/>
</dbReference>
<dbReference type="Pfam" id="PF00005">
    <property type="entry name" value="ABC_tran"/>
    <property type="match status" value="1"/>
</dbReference>
<evidence type="ECO:0000256" key="9">
    <source>
        <dbReference type="ARBA" id="ARBA00041133"/>
    </source>
</evidence>
<name>A0A8A3S9M3_9EURY</name>
<comment type="subcellular location">
    <subcellularLocation>
        <location evidence="1">Cell membrane</location>
    </subcellularLocation>
</comment>
<keyword evidence="4" id="KW-0547">Nucleotide-binding</keyword>
<dbReference type="GO" id="GO:1901238">
    <property type="term" value="F:ABC-type tungstate transporter activity"/>
    <property type="evidence" value="ECO:0007669"/>
    <property type="project" value="UniProtKB-EC"/>
</dbReference>
<evidence type="ECO:0000256" key="3">
    <source>
        <dbReference type="ARBA" id="ARBA00022505"/>
    </source>
</evidence>
<organism evidence="13 14">
    <name type="scientific">Methanofollis aquaemaris</name>
    <dbReference type="NCBI Taxonomy" id="126734"/>
    <lineage>
        <taxon>Archaea</taxon>
        <taxon>Methanobacteriati</taxon>
        <taxon>Methanobacteriota</taxon>
        <taxon>Stenosarchaea group</taxon>
        <taxon>Methanomicrobia</taxon>
        <taxon>Methanomicrobiales</taxon>
        <taxon>Methanomicrobiaceae</taxon>
        <taxon>Methanofollis</taxon>
    </lineage>
</organism>
<dbReference type="AlphaFoldDB" id="A0A8A3S9M3"/>
<accession>A0A8A3S9M3</accession>